<dbReference type="PANTHER" id="PTHR39639:SF1">
    <property type="entry name" value="DUF262 DOMAIN-CONTAINING PROTEIN"/>
    <property type="match status" value="1"/>
</dbReference>
<gene>
    <name evidence="2" type="ORF">PW52_16850</name>
</gene>
<feature type="domain" description="GmrSD restriction endonucleases N-terminal" evidence="1">
    <location>
        <begin position="32"/>
        <end position="174"/>
    </location>
</feature>
<dbReference type="InterPro" id="IPR004919">
    <property type="entry name" value="GmrSD_N"/>
</dbReference>
<evidence type="ECO:0000313" key="2">
    <source>
        <dbReference type="EMBL" id="KJD31056.1"/>
    </source>
</evidence>
<dbReference type="AlphaFoldDB" id="A0A0D7VW30"/>
<dbReference type="EMBL" id="JTDW01000034">
    <property type="protein sequence ID" value="KJD31056.1"/>
    <property type="molecule type" value="Genomic_DNA"/>
</dbReference>
<dbReference type="Pfam" id="PF03235">
    <property type="entry name" value="GmrSD_N"/>
    <property type="match status" value="1"/>
</dbReference>
<accession>A0A0D7VW30</accession>
<evidence type="ECO:0000313" key="3">
    <source>
        <dbReference type="Proteomes" id="UP000032578"/>
    </source>
</evidence>
<dbReference type="OrthoDB" id="9798761at2"/>
<evidence type="ECO:0000259" key="1">
    <source>
        <dbReference type="Pfam" id="PF03235"/>
    </source>
</evidence>
<proteinExistence type="predicted"/>
<dbReference type="PANTHER" id="PTHR39639">
    <property type="entry name" value="CHROMOSOME 16, WHOLE GENOME SHOTGUN SEQUENCE"/>
    <property type="match status" value="1"/>
</dbReference>
<dbReference type="PATRIC" id="fig|1435349.4.peg.1929"/>
<name>A0A0D7VW30_9FLAO</name>
<keyword evidence="3" id="KW-1185">Reference proteome</keyword>
<dbReference type="Proteomes" id="UP000032578">
    <property type="component" value="Unassembled WGS sequence"/>
</dbReference>
<sequence length="360" mass="42055">MNDKKDNIIKIFLEAQNRLVFQSSDLSLDSIASMVSEEAINIKPTYQRRDRWDVPRQSALIESFLLNIPVPPIYLAEDEYGKYSVIDGKQRITAIYNFINQGMELESLEKFKELEGYTFNELPAQLNNALKIRPYLRVITLLKQSDPNLKYEVFNRLNTGGIKLLPQEIRNAAYEGEFNRLLIKLSENSFLVKQFNINSEKERLQSKVYKEMIDLEYVLRFFTLRSTWNSFSGNMKNELDNFMRNHQQVDSGALEEFDFLFNKSMEACEIIFGKDAFRRPDGRNELIQGIYDAQAVGLSFFVQNSFQALIDNKVLIKETFNQKYTEDDNFQVSMRQFTSNIKQVAYRIGTMKDIVKSIIE</sequence>
<dbReference type="RefSeq" id="WP_044634153.1">
    <property type="nucleotide sequence ID" value="NZ_JTDW01000034.1"/>
</dbReference>
<reference evidence="2 3" key="1">
    <citation type="submission" date="2014-11" db="EMBL/GenBank/DDBJ databases">
        <title>Tamlana sedimentorum sp. nov., isolated from shallow sand sediments of the Sea of Japan.</title>
        <authorList>
            <person name="Romanenko L.A."/>
        </authorList>
    </citation>
    <scope>NUCLEOTIDE SEQUENCE [LARGE SCALE GENOMIC DNA]</scope>
    <source>
        <strain evidence="2 3">JCM 19808</strain>
    </source>
</reference>
<organism evidence="2 3">
    <name type="scientific">Neotamlana sedimentorum</name>
    <dbReference type="NCBI Taxonomy" id="1435349"/>
    <lineage>
        <taxon>Bacteria</taxon>
        <taxon>Pseudomonadati</taxon>
        <taxon>Bacteroidota</taxon>
        <taxon>Flavobacteriia</taxon>
        <taxon>Flavobacteriales</taxon>
        <taxon>Flavobacteriaceae</taxon>
        <taxon>Neotamlana</taxon>
    </lineage>
</organism>
<protein>
    <recommendedName>
        <fullName evidence="1">GmrSD restriction endonucleases N-terminal domain-containing protein</fullName>
    </recommendedName>
</protein>
<comment type="caution">
    <text evidence="2">The sequence shown here is derived from an EMBL/GenBank/DDBJ whole genome shotgun (WGS) entry which is preliminary data.</text>
</comment>
<dbReference type="STRING" id="1435349.PW52_16850"/>